<dbReference type="InterPro" id="IPR045063">
    <property type="entry name" value="Dynamin_N"/>
</dbReference>
<keyword evidence="4" id="KW-0342">GTP-binding</keyword>
<keyword evidence="3" id="KW-0378">Hydrolase</keyword>
<dbReference type="GO" id="GO:0016020">
    <property type="term" value="C:membrane"/>
    <property type="evidence" value="ECO:0007669"/>
    <property type="project" value="UniProtKB-SubCell"/>
</dbReference>
<proteinExistence type="predicted"/>
<accession>A0A2N7F9Y3</accession>
<dbReference type="Proteomes" id="UP000235330">
    <property type="component" value="Unassembled WGS sequence"/>
</dbReference>
<evidence type="ECO:0000256" key="4">
    <source>
        <dbReference type="ARBA" id="ARBA00023134"/>
    </source>
</evidence>
<dbReference type="Pfam" id="PF00350">
    <property type="entry name" value="Dynamin_N"/>
    <property type="match status" value="1"/>
</dbReference>
<evidence type="ECO:0000256" key="1">
    <source>
        <dbReference type="ARBA" id="ARBA00004370"/>
    </source>
</evidence>
<dbReference type="InterPro" id="IPR027417">
    <property type="entry name" value="P-loop_NTPase"/>
</dbReference>
<dbReference type="RefSeq" id="WP_102516732.1">
    <property type="nucleotide sequence ID" value="NZ_CAWNSM010000032.1"/>
</dbReference>
<evidence type="ECO:0000256" key="3">
    <source>
        <dbReference type="ARBA" id="ARBA00022801"/>
    </source>
</evidence>
<dbReference type="Gene3D" id="3.40.50.300">
    <property type="entry name" value="P-loop containing nucleotide triphosphate hydrolases"/>
    <property type="match status" value="1"/>
</dbReference>
<evidence type="ECO:0000313" key="9">
    <source>
        <dbReference type="Proteomes" id="UP000235330"/>
    </source>
</evidence>
<reference evidence="9" key="1">
    <citation type="submission" date="2016-07" db="EMBL/GenBank/DDBJ databases">
        <title>Nontailed viruses are major unrecognized killers of bacteria in the ocean.</title>
        <authorList>
            <person name="Kauffman K."/>
            <person name="Hussain F."/>
            <person name="Yang J."/>
            <person name="Arevalo P."/>
            <person name="Brown J."/>
            <person name="Cutler M."/>
            <person name="Kelly L."/>
            <person name="Polz M.F."/>
        </authorList>
    </citation>
    <scope>NUCLEOTIDE SEQUENCE [LARGE SCALE GENOMIC DNA]</scope>
    <source>
        <strain evidence="9">10N.261.55.E11</strain>
    </source>
</reference>
<gene>
    <name evidence="8" type="ORF">BCU17_21530</name>
</gene>
<dbReference type="GO" id="GO:0003924">
    <property type="term" value="F:GTPase activity"/>
    <property type="evidence" value="ECO:0007669"/>
    <property type="project" value="InterPro"/>
</dbReference>
<keyword evidence="2" id="KW-0547">Nucleotide-binding</keyword>
<dbReference type="PANTHER" id="PTHR10465:SF0">
    <property type="entry name" value="SARCALUMENIN"/>
    <property type="match status" value="1"/>
</dbReference>
<keyword evidence="5 6" id="KW-0472">Membrane</keyword>
<dbReference type="InterPro" id="IPR027094">
    <property type="entry name" value="Mitofusin_fam"/>
</dbReference>
<feature type="transmembrane region" description="Helical" evidence="6">
    <location>
        <begin position="650"/>
        <end position="673"/>
    </location>
</feature>
<keyword evidence="6" id="KW-0812">Transmembrane</keyword>
<dbReference type="GO" id="GO:0005525">
    <property type="term" value="F:GTP binding"/>
    <property type="evidence" value="ECO:0007669"/>
    <property type="project" value="UniProtKB-KW"/>
</dbReference>
<evidence type="ECO:0000256" key="2">
    <source>
        <dbReference type="ARBA" id="ARBA00022741"/>
    </source>
</evidence>
<feature type="transmembrane region" description="Helical" evidence="6">
    <location>
        <begin position="622"/>
        <end position="644"/>
    </location>
</feature>
<sequence length="769" mass="85062">MKEQLEQMMIDYLLLLRYKADLSQNDVANRSNGVGGARLLDQRAVSRIEKSPLKTTTEGIAAYMIAVGQTPADFYSKLKEISDQLGVTTMALSLQNTSKQYIAEQINGALSRVRDAISILESSNESYLKELNLDVKLNGAVENLKGLNRKPVIGMFGHYDVGKTTILNTLLNSDILPECYQPATSVVNLILHEDDKPKTLKECNVAVFKKGFLPHMVHDPELVKDFLIEKGDFSLLRKLGVHDYDEGTNEDAYIAMVFTTAEILKHVWLLDTPGHLNDDETGDTEKALAGVELIDGLVFVSRFSGFFDSKDFAFFSQIVRQRPPVNSDRPLEHVTIISSHCHSAITLDQINQAKNSAFKRLKKPLNELIFENWLEDGHIQALPKPMDLVDRTFPFWRENDDYRTDMVSEVIKVANHLTDNHSFIVDNAIDRLNKQLIKVLTEASGELSVKKQDVDSRVKALDAQEAKFRLESTVIIGRFEELIASCSLRKCEDSEKVVNYYNASMNAEGLASLIRSHFEDKKDASSNIGALVGQKLSSKVEQTLKTSGANFNNELDLLLERWQKAAPNMVNVGKRDAESVEGIGGINVSTFDAKAAFIGGLTGLGSLGAMSLYVSTTIASNLGAYILVAQVGGWLTSLGITGSVTTATSFVSAIGGPVVVGAAIAGALGYAIYRLVGRDWQTSLGKKVRDQLNKNDVESKLKSPITKYWDNTGEAVRCGINGLIKDTDIYIDKLRKEANTEYDIESLERCMSVIDRIKSAIKHNHIKLQ</sequence>
<evidence type="ECO:0000259" key="7">
    <source>
        <dbReference type="Pfam" id="PF00350"/>
    </source>
</evidence>
<evidence type="ECO:0000256" key="6">
    <source>
        <dbReference type="SAM" id="Phobius"/>
    </source>
</evidence>
<dbReference type="SUPFAM" id="SSF52540">
    <property type="entry name" value="P-loop containing nucleoside triphosphate hydrolases"/>
    <property type="match status" value="1"/>
</dbReference>
<dbReference type="AlphaFoldDB" id="A0A2N7F9Y3"/>
<evidence type="ECO:0000256" key="5">
    <source>
        <dbReference type="ARBA" id="ARBA00023136"/>
    </source>
</evidence>
<feature type="domain" description="Dynamin N-terminal" evidence="7">
    <location>
        <begin position="153"/>
        <end position="321"/>
    </location>
</feature>
<comment type="subcellular location">
    <subcellularLocation>
        <location evidence="1">Membrane</location>
    </subcellularLocation>
</comment>
<keyword evidence="6" id="KW-1133">Transmembrane helix</keyword>
<dbReference type="PANTHER" id="PTHR10465">
    <property type="entry name" value="TRANSMEMBRANE GTPASE FZO1"/>
    <property type="match status" value="1"/>
</dbReference>
<protein>
    <recommendedName>
        <fullName evidence="7">Dynamin N-terminal domain-containing protein</fullName>
    </recommendedName>
</protein>
<feature type="transmembrane region" description="Helical" evidence="6">
    <location>
        <begin position="595"/>
        <end position="615"/>
    </location>
</feature>
<comment type="caution">
    <text evidence="8">The sequence shown here is derived from an EMBL/GenBank/DDBJ whole genome shotgun (WGS) entry which is preliminary data.</text>
</comment>
<evidence type="ECO:0000313" key="8">
    <source>
        <dbReference type="EMBL" id="PMJ64349.1"/>
    </source>
</evidence>
<organism evidence="8 9">
    <name type="scientific">Vibrio splendidus</name>
    <dbReference type="NCBI Taxonomy" id="29497"/>
    <lineage>
        <taxon>Bacteria</taxon>
        <taxon>Pseudomonadati</taxon>
        <taxon>Pseudomonadota</taxon>
        <taxon>Gammaproteobacteria</taxon>
        <taxon>Vibrionales</taxon>
        <taxon>Vibrionaceae</taxon>
        <taxon>Vibrio</taxon>
    </lineage>
</organism>
<dbReference type="EMBL" id="MCWU01000032">
    <property type="protein sequence ID" value="PMJ64349.1"/>
    <property type="molecule type" value="Genomic_DNA"/>
</dbReference>
<name>A0A2N7F9Y3_VIBSP</name>